<keyword evidence="15" id="KW-0489">Methyltransferase</keyword>
<dbReference type="InterPro" id="IPR001085">
    <property type="entry name" value="Ser_HO-MeTrfase"/>
</dbReference>
<keyword evidence="6 12" id="KW-0963">Cytoplasm</keyword>
<evidence type="ECO:0000256" key="9">
    <source>
        <dbReference type="ARBA" id="ARBA00022679"/>
    </source>
</evidence>
<dbReference type="EC" id="2.1.2.1" evidence="12"/>
<dbReference type="GO" id="GO:0004372">
    <property type="term" value="F:glycine hydroxymethyltransferase activity"/>
    <property type="evidence" value="ECO:0007669"/>
    <property type="project" value="UniProtKB-UniRule"/>
</dbReference>
<comment type="pathway">
    <text evidence="12">Amino-acid biosynthesis; glycine biosynthesis; glycine from L-serine: step 1/1.</text>
</comment>
<dbReference type="GO" id="GO:0008168">
    <property type="term" value="F:methyltransferase activity"/>
    <property type="evidence" value="ECO:0007669"/>
    <property type="project" value="UniProtKB-KW"/>
</dbReference>
<dbReference type="NCBIfam" id="NF000586">
    <property type="entry name" value="PRK00011.1"/>
    <property type="match status" value="1"/>
</dbReference>
<dbReference type="InterPro" id="IPR015424">
    <property type="entry name" value="PyrdxlP-dep_Trfase"/>
</dbReference>
<dbReference type="FunFam" id="3.40.640.10:FF:000001">
    <property type="entry name" value="Serine hydroxymethyltransferase"/>
    <property type="match status" value="1"/>
</dbReference>
<dbReference type="SUPFAM" id="SSF53383">
    <property type="entry name" value="PLP-dependent transferases"/>
    <property type="match status" value="1"/>
</dbReference>
<comment type="cofactor">
    <cofactor evidence="2 12 13">
        <name>pyridoxal 5'-phosphate</name>
        <dbReference type="ChEBI" id="CHEBI:597326"/>
    </cofactor>
</comment>
<evidence type="ECO:0000256" key="3">
    <source>
        <dbReference type="ARBA" id="ARBA00004496"/>
    </source>
</evidence>
<reference evidence="15 16" key="2">
    <citation type="submission" date="2017-10" db="EMBL/GenBank/DDBJ databases">
        <authorList>
            <person name="Banno H."/>
            <person name="Chua N.-H."/>
        </authorList>
    </citation>
    <scope>NUCLEOTIDE SEQUENCE [LARGE SCALE GENOMIC DNA]</scope>
    <source>
        <strain evidence="15 16">JK623</strain>
    </source>
</reference>
<dbReference type="HAMAP" id="MF_00051">
    <property type="entry name" value="SHMT"/>
    <property type="match status" value="1"/>
</dbReference>
<evidence type="ECO:0000256" key="5">
    <source>
        <dbReference type="ARBA" id="ARBA00011738"/>
    </source>
</evidence>
<accession>A0A2G3E4G1</accession>
<dbReference type="Proteomes" id="UP000224563">
    <property type="component" value="Unassembled WGS sequence"/>
</dbReference>
<evidence type="ECO:0000256" key="13">
    <source>
        <dbReference type="PIRSR" id="PIRSR000412-50"/>
    </source>
</evidence>
<reference evidence="15 16" key="1">
    <citation type="submission" date="2017-10" db="EMBL/GenBank/DDBJ databases">
        <title>Resolving the taxonomy of Roseburia spp., Eubacterium rectale and Agathobacter spp. through phylogenomic analysis.</title>
        <authorList>
            <person name="Sheridan P.O."/>
            <person name="Walker A.W."/>
            <person name="Duncan S.H."/>
            <person name="Scott K.P."/>
            <person name="Toole P.W.O."/>
            <person name="Luis P."/>
            <person name="Flint H.J."/>
        </authorList>
    </citation>
    <scope>NUCLEOTIDE SEQUENCE [LARGE SCALE GENOMIC DNA]</scope>
    <source>
        <strain evidence="15 16">JK623</strain>
    </source>
</reference>
<evidence type="ECO:0000256" key="7">
    <source>
        <dbReference type="ARBA" id="ARBA00022563"/>
    </source>
</evidence>
<comment type="caution">
    <text evidence="15">The sequence shown here is derived from an EMBL/GenBank/DDBJ whole genome shotgun (WGS) entry which is preliminary data.</text>
</comment>
<proteinExistence type="inferred from homology"/>
<comment type="caution">
    <text evidence="12">Lacks conserved residue(s) required for the propagation of feature annotation.</text>
</comment>
<dbReference type="InterPro" id="IPR039429">
    <property type="entry name" value="SHMT-like_dom"/>
</dbReference>
<dbReference type="UniPathway" id="UPA00288">
    <property type="reaction ID" value="UER01023"/>
</dbReference>
<dbReference type="FunFam" id="3.90.1150.10:FF:000003">
    <property type="entry name" value="Serine hydroxymethyltransferase"/>
    <property type="match status" value="1"/>
</dbReference>
<evidence type="ECO:0000256" key="4">
    <source>
        <dbReference type="ARBA" id="ARBA00006376"/>
    </source>
</evidence>
<evidence type="ECO:0000313" key="16">
    <source>
        <dbReference type="Proteomes" id="UP000224563"/>
    </source>
</evidence>
<dbReference type="GO" id="GO:0030170">
    <property type="term" value="F:pyridoxal phosphate binding"/>
    <property type="evidence" value="ECO:0007669"/>
    <property type="project" value="UniProtKB-UniRule"/>
</dbReference>
<dbReference type="Gene3D" id="3.90.1150.10">
    <property type="entry name" value="Aspartate Aminotransferase, domain 1"/>
    <property type="match status" value="1"/>
</dbReference>
<feature type="domain" description="Serine hydroxymethyltransferase-like" evidence="14">
    <location>
        <begin position="8"/>
        <end position="384"/>
    </location>
</feature>
<feature type="binding site" evidence="12">
    <location>
        <position position="120"/>
    </location>
    <ligand>
        <name>(6S)-5,6,7,8-tetrahydrofolate</name>
        <dbReference type="ChEBI" id="CHEBI:57453"/>
    </ligand>
</feature>
<dbReference type="PIRSF" id="PIRSF000412">
    <property type="entry name" value="SHMT"/>
    <property type="match status" value="1"/>
</dbReference>
<evidence type="ECO:0000256" key="6">
    <source>
        <dbReference type="ARBA" id="ARBA00022490"/>
    </source>
</evidence>
<keyword evidence="7 12" id="KW-0554">One-carbon metabolism</keyword>
<dbReference type="InterPro" id="IPR019798">
    <property type="entry name" value="Ser_HO-MeTrfase_PLP_BS"/>
</dbReference>
<dbReference type="RefSeq" id="WP_099385719.1">
    <property type="nucleotide sequence ID" value="NZ_JANSWH010000080.1"/>
</dbReference>
<keyword evidence="9 12" id="KW-0808">Transferase</keyword>
<evidence type="ECO:0000256" key="10">
    <source>
        <dbReference type="ARBA" id="ARBA00022898"/>
    </source>
</evidence>
<keyword evidence="8 12" id="KW-0028">Amino-acid biosynthesis</keyword>
<evidence type="ECO:0000256" key="2">
    <source>
        <dbReference type="ARBA" id="ARBA00001933"/>
    </source>
</evidence>
<dbReference type="Gene3D" id="3.40.640.10">
    <property type="entry name" value="Type I PLP-dependent aspartate aminotransferase-like (Major domain)"/>
    <property type="match status" value="1"/>
</dbReference>
<dbReference type="GO" id="GO:0005829">
    <property type="term" value="C:cytosol"/>
    <property type="evidence" value="ECO:0007669"/>
    <property type="project" value="TreeGrafter"/>
</dbReference>
<gene>
    <name evidence="12" type="primary">glyA</name>
    <name evidence="15" type="ORF">CSX02_03960</name>
</gene>
<comment type="function">
    <text evidence="11">Catalyzes the reversible interconversion of serine and glycine with tetrahydrofolate (THF) serving as the one-carbon carrier. This reaction serves as the major source of one-carbon groups required for the biosynthesis of purines, thymidylate, methionine, and other important biomolecules. Also exhibits THF-independent aldolase activity toward beta-hydroxyamino acids, producing glycine and aldehydes, via a retro-aldol mechanism. Thus, is able to catalyze the cleavage of L-allo-threonine.</text>
</comment>
<name>A0A2G3E4G1_9FIRM</name>
<dbReference type="Pfam" id="PF00464">
    <property type="entry name" value="SHMT"/>
    <property type="match status" value="1"/>
</dbReference>
<evidence type="ECO:0000313" key="15">
    <source>
        <dbReference type="EMBL" id="PHU38172.1"/>
    </source>
</evidence>
<dbReference type="UniPathway" id="UPA00193"/>
<sequence>MYTYDDIKAVDPEIAAAITDEFNRQNSHIELIASENWVSPAVMSAMGSILTNKYAEGYPAHRYYGGCEHVDVIEDLARERAKKLFGCEYVNVQPHSGAQANMAVQFAVLKPGDTVMGMNLDHGGHLTHGSPVNFSGTYFNIVPYGVNDEGFIDYDEVERIALECKPKMIIAGASAYARIIDFKRFREIADKVDALLWVDMAHIAGLVAAGLHPSPIPYAHIVTTTTHKTLRGPRGGMILASQEIADQYKLNKAIFPGIQGGPLMHVVAAKAICFEEALKPEFKEYQQQIIKNAQALANGLMKRGVKIVSGGTDNHLMLIDLTPQNLTGKEVEKLLDESHITANKNTIPNDPQKPFVTSGIRLGTPAATTRGLKEDDFDQVAEAIAMLINQGESAVPQARAIIKELTDKYPLRFE</sequence>
<dbReference type="EMBL" id="PDYG01000014">
    <property type="protein sequence ID" value="PHU38172.1"/>
    <property type="molecule type" value="Genomic_DNA"/>
</dbReference>
<comment type="similarity">
    <text evidence="4 12">Belongs to the SHMT family.</text>
</comment>
<dbReference type="GO" id="GO:0019264">
    <property type="term" value="P:glycine biosynthetic process from serine"/>
    <property type="evidence" value="ECO:0007669"/>
    <property type="project" value="UniProtKB-UniRule"/>
</dbReference>
<comment type="subunit">
    <text evidence="5 12">Homodimer.</text>
</comment>
<feature type="binding site" evidence="12">
    <location>
        <begin position="124"/>
        <end position="126"/>
    </location>
    <ligand>
        <name>(6S)-5,6,7,8-tetrahydrofolate</name>
        <dbReference type="ChEBI" id="CHEBI:57453"/>
    </ligand>
</feature>
<dbReference type="GO" id="GO:0035999">
    <property type="term" value="P:tetrahydrofolate interconversion"/>
    <property type="evidence" value="ECO:0007669"/>
    <property type="project" value="UniProtKB-UniRule"/>
</dbReference>
<evidence type="ECO:0000256" key="1">
    <source>
        <dbReference type="ARBA" id="ARBA00001528"/>
    </source>
</evidence>
<dbReference type="CDD" id="cd00378">
    <property type="entry name" value="SHMT"/>
    <property type="match status" value="1"/>
</dbReference>
<dbReference type="PANTHER" id="PTHR11680:SF35">
    <property type="entry name" value="SERINE HYDROXYMETHYLTRANSFERASE 1"/>
    <property type="match status" value="1"/>
</dbReference>
<comment type="pathway">
    <text evidence="12">One-carbon metabolism; tetrahydrofolate interconversion.</text>
</comment>
<dbReference type="GO" id="GO:0032259">
    <property type="term" value="P:methylation"/>
    <property type="evidence" value="ECO:0007669"/>
    <property type="project" value="UniProtKB-KW"/>
</dbReference>
<dbReference type="PROSITE" id="PS00096">
    <property type="entry name" value="SHMT"/>
    <property type="match status" value="1"/>
</dbReference>
<dbReference type="InterPro" id="IPR015421">
    <property type="entry name" value="PyrdxlP-dep_Trfase_major"/>
</dbReference>
<evidence type="ECO:0000256" key="8">
    <source>
        <dbReference type="ARBA" id="ARBA00022605"/>
    </source>
</evidence>
<dbReference type="InterPro" id="IPR049943">
    <property type="entry name" value="Ser_HO-MeTrfase-like"/>
</dbReference>
<evidence type="ECO:0000256" key="11">
    <source>
        <dbReference type="ARBA" id="ARBA00054606"/>
    </source>
</evidence>
<evidence type="ECO:0000259" key="14">
    <source>
        <dbReference type="Pfam" id="PF00464"/>
    </source>
</evidence>
<dbReference type="AlphaFoldDB" id="A0A2G3E4G1"/>
<comment type="catalytic activity">
    <reaction evidence="1 12">
        <text>(6R)-5,10-methylene-5,6,7,8-tetrahydrofolate + glycine + H2O = (6S)-5,6,7,8-tetrahydrofolate + L-serine</text>
        <dbReference type="Rhea" id="RHEA:15481"/>
        <dbReference type="ChEBI" id="CHEBI:15377"/>
        <dbReference type="ChEBI" id="CHEBI:15636"/>
        <dbReference type="ChEBI" id="CHEBI:33384"/>
        <dbReference type="ChEBI" id="CHEBI:57305"/>
        <dbReference type="ChEBI" id="CHEBI:57453"/>
        <dbReference type="EC" id="2.1.2.1"/>
    </reaction>
</comment>
<protein>
    <recommendedName>
        <fullName evidence="12">Serine hydroxymethyltransferase</fullName>
        <shortName evidence="12">SHMT</shortName>
        <shortName evidence="12">Serine methylase</shortName>
        <ecNumber evidence="12">2.1.2.1</ecNumber>
    </recommendedName>
</protein>
<keyword evidence="16" id="KW-1185">Reference proteome</keyword>
<dbReference type="InterPro" id="IPR015422">
    <property type="entry name" value="PyrdxlP-dep_Trfase_small"/>
</dbReference>
<dbReference type="PANTHER" id="PTHR11680">
    <property type="entry name" value="SERINE HYDROXYMETHYLTRANSFERASE"/>
    <property type="match status" value="1"/>
</dbReference>
<organism evidence="15 16">
    <name type="scientific">Agathobacter ruminis</name>
    <dbReference type="NCBI Taxonomy" id="1712665"/>
    <lineage>
        <taxon>Bacteria</taxon>
        <taxon>Bacillati</taxon>
        <taxon>Bacillota</taxon>
        <taxon>Clostridia</taxon>
        <taxon>Lachnospirales</taxon>
        <taxon>Lachnospiraceae</taxon>
        <taxon>Agathobacter</taxon>
    </lineage>
</organism>
<feature type="site" description="Plays an important role in substrate specificity" evidence="12">
    <location>
        <position position="227"/>
    </location>
</feature>
<comment type="subcellular location">
    <subcellularLocation>
        <location evidence="3 12">Cytoplasm</location>
    </subcellularLocation>
</comment>
<feature type="modified residue" description="N6-(pyridoxal phosphate)lysine" evidence="12 13">
    <location>
        <position position="228"/>
    </location>
</feature>
<evidence type="ECO:0000256" key="12">
    <source>
        <dbReference type="HAMAP-Rule" id="MF_00051"/>
    </source>
</evidence>
<keyword evidence="10 12" id="KW-0663">Pyridoxal phosphate</keyword>